<dbReference type="RefSeq" id="WP_089544698.1">
    <property type="nucleotide sequence ID" value="NZ_JAPDUU010000001.1"/>
</dbReference>
<keyword evidence="1" id="KW-0732">Signal</keyword>
<dbReference type="PROSITE" id="PS51257">
    <property type="entry name" value="PROKAR_LIPOPROTEIN"/>
    <property type="match status" value="1"/>
</dbReference>
<comment type="caution">
    <text evidence="2">The sequence shown here is derived from an EMBL/GenBank/DDBJ whole genome shotgun (WGS) entry which is preliminary data.</text>
</comment>
<dbReference type="EMBL" id="NMPZ01000021">
    <property type="protein sequence ID" value="OXL43220.1"/>
    <property type="molecule type" value="Genomic_DNA"/>
</dbReference>
<reference evidence="2 3" key="1">
    <citation type="submission" date="2017-07" db="EMBL/GenBank/DDBJ databases">
        <title>Draft genome sequence of Prevotella copri isolated from the gut of healthy adult Indian.</title>
        <authorList>
            <person name="Das B."/>
            <person name="Bag S."/>
            <person name="Ghosh T.S."/>
        </authorList>
    </citation>
    <scope>NUCLEOTIDE SEQUENCE [LARGE SCALE GENOMIC DNA]</scope>
    <source>
        <strain evidence="2 3">Indica</strain>
    </source>
</reference>
<organism evidence="2 3">
    <name type="scientific">Segatella copri</name>
    <dbReference type="NCBI Taxonomy" id="165179"/>
    <lineage>
        <taxon>Bacteria</taxon>
        <taxon>Pseudomonadati</taxon>
        <taxon>Bacteroidota</taxon>
        <taxon>Bacteroidia</taxon>
        <taxon>Bacteroidales</taxon>
        <taxon>Prevotellaceae</taxon>
        <taxon>Segatella</taxon>
    </lineage>
</organism>
<name>A0AA91THW6_9BACT</name>
<proteinExistence type="predicted"/>
<dbReference type="Gene3D" id="3.80.10.10">
    <property type="entry name" value="Ribonuclease Inhibitor"/>
    <property type="match status" value="2"/>
</dbReference>
<accession>A0AA91THW6</accession>
<dbReference type="InterPro" id="IPR032675">
    <property type="entry name" value="LRR_dom_sf"/>
</dbReference>
<dbReference type="Proteomes" id="UP000215155">
    <property type="component" value="Unassembled WGS sequence"/>
</dbReference>
<feature type="signal peptide" evidence="1">
    <location>
        <begin position="1"/>
        <end position="24"/>
    </location>
</feature>
<feature type="chain" id="PRO_5041663001" evidence="1">
    <location>
        <begin position="25"/>
        <end position="479"/>
    </location>
</feature>
<sequence>MKILKNFIGLAAIALCLGFASCSSDDDAPSYSEVAVDNSQLKTLLESKGYTFDENGKLLLDDKANSTTSLDLSGTKVDTAALKELSVFPNLKELNLSSNGYGPVFHIASLPSQITGLDLQGNDIYDFDGLVTAKVENDEVKATILHEFTKLYLPASCKYNVEDLMPFYTENEAENKTVDMQMVNDKGSLEKYNTLREIPDTYFAAYLKMNFSSVFTSDGKLDISKPLGLEDRGRNIFLQYDTQYADIEKIASIEGIEYFVNNPFYESFYVYIDVQASTEETKQFECHRLSPRQNVKGLVVKKTNFIGGLDLSDATALSSLGISNNPSVTSLDLTNTAFLNQEIKDFDATMSNLLDCRDCKNLEEIKINLNNKKVTSQIILANLPKLKAINLQSIEAIGDLALCQLPNCEIIYPINLIAYYRSSNNKLYDFESNPRRKVYFTVSQDVLDKESTKNFVQTYSAHLQNDNSTYSEYNPVNWN</sequence>
<evidence type="ECO:0000313" key="2">
    <source>
        <dbReference type="EMBL" id="OXL43220.1"/>
    </source>
</evidence>
<dbReference type="AlphaFoldDB" id="A0AA91THW6"/>
<evidence type="ECO:0000256" key="1">
    <source>
        <dbReference type="SAM" id="SignalP"/>
    </source>
</evidence>
<dbReference type="SUPFAM" id="SSF52047">
    <property type="entry name" value="RNI-like"/>
    <property type="match status" value="1"/>
</dbReference>
<protein>
    <submittedName>
        <fullName evidence="2">Uncharacterized protein</fullName>
    </submittedName>
</protein>
<gene>
    <name evidence="2" type="ORF">CFT61_12240</name>
</gene>
<evidence type="ECO:0000313" key="3">
    <source>
        <dbReference type="Proteomes" id="UP000215155"/>
    </source>
</evidence>